<accession>A0A1N6N748</accession>
<evidence type="ECO:0000313" key="5">
    <source>
        <dbReference type="Proteomes" id="UP000186235"/>
    </source>
</evidence>
<dbReference type="InterPro" id="IPR004104">
    <property type="entry name" value="Gfo/Idh/MocA-like_OxRdtase_C"/>
</dbReference>
<dbReference type="EMBL" id="FTMI01000001">
    <property type="protein sequence ID" value="SIP87890.1"/>
    <property type="molecule type" value="Genomic_DNA"/>
</dbReference>
<dbReference type="SUPFAM" id="SSF55347">
    <property type="entry name" value="Glyceraldehyde-3-phosphate dehydrogenase-like, C-terminal domain"/>
    <property type="match status" value="1"/>
</dbReference>
<dbReference type="AlphaFoldDB" id="A0A1N6N748"/>
<protein>
    <submittedName>
        <fullName evidence="4">Oxidoreductase family, C-terminal alpha/beta domain</fullName>
    </submittedName>
</protein>
<evidence type="ECO:0000313" key="4">
    <source>
        <dbReference type="EMBL" id="SIP87890.1"/>
    </source>
</evidence>
<dbReference type="PANTHER" id="PTHR43377">
    <property type="entry name" value="BILIVERDIN REDUCTASE A"/>
    <property type="match status" value="1"/>
</dbReference>
<name>A0A1N6N748_9MICO</name>
<dbReference type="RefSeq" id="WP_076403344.1">
    <property type="nucleotide sequence ID" value="NZ_FTMI01000001.1"/>
</dbReference>
<dbReference type="InterPro" id="IPR000683">
    <property type="entry name" value="Gfo/Idh/MocA-like_OxRdtase_N"/>
</dbReference>
<dbReference type="Gene3D" id="3.40.50.720">
    <property type="entry name" value="NAD(P)-binding Rossmann-like Domain"/>
    <property type="match status" value="1"/>
</dbReference>
<dbReference type="InterPro" id="IPR036291">
    <property type="entry name" value="NAD(P)-bd_dom_sf"/>
</dbReference>
<comment type="similarity">
    <text evidence="1">Belongs to the Gfo/Idh/MocA family.</text>
</comment>
<organism evidence="4 5">
    <name type="scientific">Cellulosimicrobium aquatile</name>
    <dbReference type="NCBI Taxonomy" id="1612203"/>
    <lineage>
        <taxon>Bacteria</taxon>
        <taxon>Bacillati</taxon>
        <taxon>Actinomycetota</taxon>
        <taxon>Actinomycetes</taxon>
        <taxon>Micrococcales</taxon>
        <taxon>Promicromonosporaceae</taxon>
        <taxon>Cellulosimicrobium</taxon>
    </lineage>
</organism>
<gene>
    <name evidence="4" type="ORF">SAMN05518682_0215</name>
</gene>
<proteinExistence type="inferred from homology"/>
<dbReference type="InterPro" id="IPR051450">
    <property type="entry name" value="Gfo/Idh/MocA_Oxidoreductases"/>
</dbReference>
<feature type="domain" description="Gfo/Idh/MocA-like oxidoreductase N-terminal" evidence="2">
    <location>
        <begin position="9"/>
        <end position="180"/>
    </location>
</feature>
<evidence type="ECO:0000256" key="1">
    <source>
        <dbReference type="ARBA" id="ARBA00010928"/>
    </source>
</evidence>
<feature type="domain" description="Gfo/Idh/MocA-like oxidoreductase C-terminal" evidence="3">
    <location>
        <begin position="194"/>
        <end position="466"/>
    </location>
</feature>
<sequence length="473" mass="49984">MTPTPQPVTVALVGAGNRGQTYARWIAEHPERARLVAVADPRAHQRGLVVDQAVAAQAAAAQTGGPADPAVTPAATTAAALAADTSAPAVGLGAALPQVAEFAGWQDLVAAGDADRAAGGTGRVADMVIVATQDREHRDPVVALAPQGYAILVEKPLAPSPEECRDVVDAVEASGVLFGVCHVMRYMPYTDLVKSVVDSGVLGEIVNVQHLEPVGWWHDAHSYVRGPWRSEKTSSPMLLAKSSHDLDWIRYVTGKRIATVASFGSLKHFRPEERPAGAADRCLDCPLEPTCPYSAPRLYLSTLREKGPIWPVSVITDATDEAGVVEALRTTDYGRCVYASDNDVVDHQVVAMELEGGGAATFTMTAFSEQDHRKTQIFGTHGCLDGDGEKVRVTDFRDGSVTVHDGGHHGATNAADDHGGGDSGVMDAFVRAVATGDPSHVRSGAVESLQSHLAVFAAEESRHRRTVVDVPAR</sequence>
<reference evidence="5" key="1">
    <citation type="submission" date="2017-01" db="EMBL/GenBank/DDBJ databases">
        <authorList>
            <person name="Varghese N."/>
            <person name="Submissions S."/>
        </authorList>
    </citation>
    <scope>NUCLEOTIDE SEQUENCE [LARGE SCALE GENOMIC DNA]</scope>
    <source>
        <strain evidence="5">3bp</strain>
    </source>
</reference>
<dbReference type="Pfam" id="PF02894">
    <property type="entry name" value="GFO_IDH_MocA_C"/>
    <property type="match status" value="1"/>
</dbReference>
<dbReference type="PANTHER" id="PTHR43377:SF2">
    <property type="entry name" value="BINDING ROSSMANN FOLD OXIDOREDUCTASE, PUTATIVE (AFU_ORTHOLOGUE AFUA_4G00560)-RELATED"/>
    <property type="match status" value="1"/>
</dbReference>
<dbReference type="Gene3D" id="3.30.360.10">
    <property type="entry name" value="Dihydrodipicolinate Reductase, domain 2"/>
    <property type="match status" value="1"/>
</dbReference>
<dbReference type="Pfam" id="PF01408">
    <property type="entry name" value="GFO_IDH_MocA"/>
    <property type="match status" value="1"/>
</dbReference>
<dbReference type="Proteomes" id="UP000186235">
    <property type="component" value="Unassembled WGS sequence"/>
</dbReference>
<evidence type="ECO:0000259" key="2">
    <source>
        <dbReference type="Pfam" id="PF01408"/>
    </source>
</evidence>
<dbReference type="GO" id="GO:0000166">
    <property type="term" value="F:nucleotide binding"/>
    <property type="evidence" value="ECO:0007669"/>
    <property type="project" value="InterPro"/>
</dbReference>
<evidence type="ECO:0000259" key="3">
    <source>
        <dbReference type="Pfam" id="PF02894"/>
    </source>
</evidence>
<keyword evidence="5" id="KW-1185">Reference proteome</keyword>
<dbReference type="SUPFAM" id="SSF51735">
    <property type="entry name" value="NAD(P)-binding Rossmann-fold domains"/>
    <property type="match status" value="1"/>
</dbReference>